<keyword evidence="2" id="KW-1185">Reference proteome</keyword>
<dbReference type="AlphaFoldDB" id="A0A2M9D715"/>
<name>A0A2M9D715_9MICO</name>
<dbReference type="EMBL" id="PGFH01000001">
    <property type="protein sequence ID" value="PJJ81496.1"/>
    <property type="molecule type" value="Genomic_DNA"/>
</dbReference>
<evidence type="ECO:0000313" key="1">
    <source>
        <dbReference type="EMBL" id="PJJ81496.1"/>
    </source>
</evidence>
<organism evidence="1 2">
    <name type="scientific">Salinibacterium amurskyense</name>
    <dbReference type="NCBI Taxonomy" id="205941"/>
    <lineage>
        <taxon>Bacteria</taxon>
        <taxon>Bacillati</taxon>
        <taxon>Actinomycetota</taxon>
        <taxon>Actinomycetes</taxon>
        <taxon>Micrococcales</taxon>
        <taxon>Microbacteriaceae</taxon>
        <taxon>Salinibacterium</taxon>
    </lineage>
</organism>
<dbReference type="Proteomes" id="UP000231742">
    <property type="component" value="Unassembled WGS sequence"/>
</dbReference>
<proteinExistence type="predicted"/>
<reference evidence="1 2" key="1">
    <citation type="submission" date="2017-11" db="EMBL/GenBank/DDBJ databases">
        <title>Genomic Encyclopedia of Archaeal and Bacterial Type Strains, Phase II (KMG-II): From Individual Species to Whole Genera.</title>
        <authorList>
            <person name="Goeker M."/>
        </authorList>
    </citation>
    <scope>NUCLEOTIDE SEQUENCE [LARGE SCALE GENOMIC DNA]</scope>
    <source>
        <strain evidence="1 2">DSM 16400</strain>
    </source>
</reference>
<protein>
    <submittedName>
        <fullName evidence="1">Uncharacterized protein</fullName>
    </submittedName>
</protein>
<comment type="caution">
    <text evidence="1">The sequence shown here is derived from an EMBL/GenBank/DDBJ whole genome shotgun (WGS) entry which is preliminary data.</text>
</comment>
<sequence>MPLFVERDGELKSYELQSLHKSMEEIVRPVPGAVEGREIGITADHAAGLGSGSGLSPFRNEAIPALERAVDEIVNRVTIHKPSPPKDDHLTY</sequence>
<evidence type="ECO:0000313" key="2">
    <source>
        <dbReference type="Proteomes" id="UP000231742"/>
    </source>
</evidence>
<accession>A0A2M9D715</accession>
<gene>
    <name evidence="1" type="ORF">CLV85_0673</name>
</gene>